<sequence length="69" mass="7774">MQTWFIGLRLDLKRHKRRLVTIPPSVESNLRFWGSPENGRRGAPLGQVISYITVFTDASVTGWGGTCIE</sequence>
<evidence type="ECO:0000313" key="1">
    <source>
        <dbReference type="EMBL" id="KAK5898200.1"/>
    </source>
</evidence>
<comment type="caution">
    <text evidence="1">The sequence shown here is derived from an EMBL/GenBank/DDBJ whole genome shotgun (WGS) entry which is preliminary data.</text>
</comment>
<dbReference type="AlphaFoldDB" id="A0AAN8C9A9"/>
<organism evidence="1 2">
    <name type="scientific">Champsocephalus gunnari</name>
    <name type="common">Mackerel icefish</name>
    <dbReference type="NCBI Taxonomy" id="52237"/>
    <lineage>
        <taxon>Eukaryota</taxon>
        <taxon>Metazoa</taxon>
        <taxon>Chordata</taxon>
        <taxon>Craniata</taxon>
        <taxon>Vertebrata</taxon>
        <taxon>Euteleostomi</taxon>
        <taxon>Actinopterygii</taxon>
        <taxon>Neopterygii</taxon>
        <taxon>Teleostei</taxon>
        <taxon>Neoteleostei</taxon>
        <taxon>Acanthomorphata</taxon>
        <taxon>Eupercaria</taxon>
        <taxon>Perciformes</taxon>
        <taxon>Notothenioidei</taxon>
        <taxon>Channichthyidae</taxon>
        <taxon>Champsocephalus</taxon>
    </lineage>
</organism>
<protein>
    <submittedName>
        <fullName evidence="1">Uncharacterized protein</fullName>
    </submittedName>
</protein>
<accession>A0AAN8C9A9</accession>
<gene>
    <name evidence="1" type="ORF">CgunFtcFv8_015638</name>
</gene>
<proteinExistence type="predicted"/>
<dbReference type="EMBL" id="JAURVH010001533">
    <property type="protein sequence ID" value="KAK5898200.1"/>
    <property type="molecule type" value="Genomic_DNA"/>
</dbReference>
<reference evidence="1 2" key="1">
    <citation type="journal article" date="2023" name="Mol. Biol. Evol.">
        <title>Genomics of Secondarily Temperate Adaptation in the Only Non-Antarctic Icefish.</title>
        <authorList>
            <person name="Rivera-Colon A.G."/>
            <person name="Rayamajhi N."/>
            <person name="Minhas B.F."/>
            <person name="Madrigal G."/>
            <person name="Bilyk K.T."/>
            <person name="Yoon V."/>
            <person name="Hune M."/>
            <person name="Gregory S."/>
            <person name="Cheng C.H.C."/>
            <person name="Catchen J.M."/>
        </authorList>
    </citation>
    <scope>NUCLEOTIDE SEQUENCE [LARGE SCALE GENOMIC DNA]</scope>
    <source>
        <tissue evidence="1">White muscle</tissue>
    </source>
</reference>
<dbReference type="Proteomes" id="UP001331515">
    <property type="component" value="Unassembled WGS sequence"/>
</dbReference>
<keyword evidence="2" id="KW-1185">Reference proteome</keyword>
<evidence type="ECO:0000313" key="2">
    <source>
        <dbReference type="Proteomes" id="UP001331515"/>
    </source>
</evidence>
<name>A0AAN8C9A9_CHAGU</name>